<dbReference type="EMBL" id="AEJF01000219">
    <property type="protein sequence ID" value="KLU21456.1"/>
    <property type="molecule type" value="Genomic_DNA"/>
</dbReference>
<dbReference type="PANTHER" id="PTHR38033:SF1">
    <property type="entry name" value="DOTU FAMILY TYPE IV_VI SECRETION SYSTEM PROTEIN"/>
    <property type="match status" value="1"/>
</dbReference>
<dbReference type="Gene3D" id="1.25.40.590">
    <property type="entry name" value="Type IV / VI secretion system, DotU"/>
    <property type="match status" value="1"/>
</dbReference>
<comment type="caution">
    <text evidence="3">The sequence shown here is derived from an EMBL/GenBank/DDBJ whole genome shotgun (WGS) entry which is preliminary data.</text>
</comment>
<reference evidence="3 4" key="1">
    <citation type="journal article" date="2015" name="Genome Announc.">
        <title>Draft Genome Sequence of Burkholderia sp. Strain PML1(12), an Ectomycorrhizosphere-Inhabiting Bacterium with Effective Mineral-Weathering Ability.</title>
        <authorList>
            <person name="Uroz S."/>
            <person name="Oger P."/>
        </authorList>
    </citation>
    <scope>NUCLEOTIDE SEQUENCE [LARGE SCALE GENOMIC DNA]</scope>
    <source>
        <strain evidence="4">PML1(12)</strain>
    </source>
</reference>
<feature type="domain" description="Type IV / VI secretion system DotU" evidence="2">
    <location>
        <begin position="3"/>
        <end position="195"/>
    </location>
</feature>
<keyword evidence="1" id="KW-1133">Transmembrane helix</keyword>
<dbReference type="PATRIC" id="fig|908627.4.peg.8031"/>
<accession>A0A0J1CM11</accession>
<dbReference type="NCBIfam" id="TIGR03349">
    <property type="entry name" value="IV_VI_DotU"/>
    <property type="match status" value="1"/>
</dbReference>
<evidence type="ECO:0000259" key="2">
    <source>
        <dbReference type="Pfam" id="PF09850"/>
    </source>
</evidence>
<dbReference type="AlphaFoldDB" id="A0A0J1CM11"/>
<organism evidence="3 4">
    <name type="scientific">Caballeronia mineralivorans PML1(12)</name>
    <dbReference type="NCBI Taxonomy" id="908627"/>
    <lineage>
        <taxon>Bacteria</taxon>
        <taxon>Pseudomonadati</taxon>
        <taxon>Pseudomonadota</taxon>
        <taxon>Betaproteobacteria</taxon>
        <taxon>Burkholderiales</taxon>
        <taxon>Burkholderiaceae</taxon>
        <taxon>Caballeronia</taxon>
    </lineage>
</organism>
<protein>
    <recommendedName>
        <fullName evidence="2">Type IV / VI secretion system DotU domain-containing protein</fullName>
    </recommendedName>
</protein>
<name>A0A0J1CM11_9BURK</name>
<dbReference type="PANTHER" id="PTHR38033">
    <property type="entry name" value="MEMBRANE PROTEIN-RELATED"/>
    <property type="match status" value="1"/>
</dbReference>
<keyword evidence="1" id="KW-0472">Membrane</keyword>
<feature type="transmembrane region" description="Helical" evidence="1">
    <location>
        <begin position="174"/>
        <end position="195"/>
    </location>
</feature>
<gene>
    <name evidence="3" type="ORF">EOS_35930</name>
</gene>
<keyword evidence="4" id="KW-1185">Reference proteome</keyword>
<sequence>MPVVERVRTELSAASTEAGTLAAAIPAMLDSAQTNARRVGYSEREIGDALFAVIAWIDEQAMTRAWPGAPAWRLAPLQRRYFSTTRAGVEFFQRAEALPPEAHGVREVYGLMLIAGFEGRFSSRPKAELTAFRNGLLEALSNAATAPLSARGPLFPIPPAATPGSWRPSNRRSMLPPVLAITVPLVVLATLYVLYDGLLDPLVNALLTGH</sequence>
<dbReference type="InterPro" id="IPR038522">
    <property type="entry name" value="T4/T6SS_DotU_sf"/>
</dbReference>
<keyword evidence="1" id="KW-0812">Transmembrane</keyword>
<dbReference type="InterPro" id="IPR017732">
    <property type="entry name" value="T4/T6SS_DotU"/>
</dbReference>
<evidence type="ECO:0000313" key="4">
    <source>
        <dbReference type="Proteomes" id="UP000035963"/>
    </source>
</evidence>
<proteinExistence type="predicted"/>
<evidence type="ECO:0000256" key="1">
    <source>
        <dbReference type="SAM" id="Phobius"/>
    </source>
</evidence>
<evidence type="ECO:0000313" key="3">
    <source>
        <dbReference type="EMBL" id="KLU21456.1"/>
    </source>
</evidence>
<dbReference type="Proteomes" id="UP000035963">
    <property type="component" value="Unassembled WGS sequence"/>
</dbReference>
<dbReference type="Pfam" id="PF09850">
    <property type="entry name" value="DotU"/>
    <property type="match status" value="1"/>
</dbReference>